<feature type="compositionally biased region" description="Polar residues" evidence="4">
    <location>
        <begin position="101"/>
        <end position="112"/>
    </location>
</feature>
<keyword evidence="5" id="KW-0472">Membrane</keyword>
<feature type="compositionally biased region" description="Polar residues" evidence="4">
    <location>
        <begin position="79"/>
        <end position="94"/>
    </location>
</feature>
<evidence type="ECO:0000259" key="6">
    <source>
        <dbReference type="PROSITE" id="PS51292"/>
    </source>
</evidence>
<dbReference type="EMBL" id="LK023314">
    <property type="protein sequence ID" value="CDS04162.1"/>
    <property type="molecule type" value="Genomic_DNA"/>
</dbReference>
<dbReference type="SMART" id="SM00744">
    <property type="entry name" value="RINGv"/>
    <property type="match status" value="1"/>
</dbReference>
<name>A0A077WA06_9FUNG</name>
<dbReference type="PANTHER" id="PTHR46347">
    <property type="entry name" value="RING/FYVE/PHD ZINC FINGER SUPERFAMILY PROTEIN"/>
    <property type="match status" value="1"/>
</dbReference>
<dbReference type="AlphaFoldDB" id="A0A077WA06"/>
<accession>A0A077WA06</accession>
<evidence type="ECO:0000256" key="4">
    <source>
        <dbReference type="SAM" id="MobiDB-lite"/>
    </source>
</evidence>
<proteinExistence type="predicted"/>
<dbReference type="Gene3D" id="3.30.40.10">
    <property type="entry name" value="Zinc/RING finger domain, C3HC4 (zinc finger)"/>
    <property type="match status" value="1"/>
</dbReference>
<keyword evidence="5" id="KW-1133">Transmembrane helix</keyword>
<protein>
    <recommendedName>
        <fullName evidence="6">RING-CH-type domain-containing protein</fullName>
    </recommendedName>
</protein>
<dbReference type="SUPFAM" id="SSF57850">
    <property type="entry name" value="RING/U-box"/>
    <property type="match status" value="1"/>
</dbReference>
<feature type="compositionally biased region" description="Polar residues" evidence="4">
    <location>
        <begin position="1"/>
        <end position="21"/>
    </location>
</feature>
<keyword evidence="1" id="KW-0479">Metal-binding</keyword>
<dbReference type="CDD" id="cd16495">
    <property type="entry name" value="RING_CH-C4HC3_MARCH"/>
    <property type="match status" value="1"/>
</dbReference>
<keyword evidence="3" id="KW-0862">Zinc</keyword>
<dbReference type="PROSITE" id="PS51292">
    <property type="entry name" value="ZF_RING_CH"/>
    <property type="match status" value="1"/>
</dbReference>
<dbReference type="InterPro" id="IPR013083">
    <property type="entry name" value="Znf_RING/FYVE/PHD"/>
</dbReference>
<feature type="region of interest" description="Disordered" evidence="4">
    <location>
        <begin position="77"/>
        <end position="114"/>
    </location>
</feature>
<evidence type="ECO:0000256" key="1">
    <source>
        <dbReference type="ARBA" id="ARBA00022723"/>
    </source>
</evidence>
<dbReference type="GO" id="GO:0008270">
    <property type="term" value="F:zinc ion binding"/>
    <property type="evidence" value="ECO:0007669"/>
    <property type="project" value="UniProtKB-KW"/>
</dbReference>
<sequence>MTTTPRLSGNHSLMNRPAYSSRQRHLLLRPQQTNASSFFSSSMGYHANLSRHLPDDQEPIMTPSPLKRQNAFLQEDRSNMSNDKTNFSIPSSTSPHDDLSHSNVSSPTSSQLENEDPKCRICFGESEEGGAAFIVPCKCNGSIRYVHDICLKDWMSSKTLPRRCSTCMEPFSFYPPTLQNPVHSRRKPILRTVLVIALTTFIMETYRCTELQKIPGSELEDQQDTAYPSSTDGKPDYIWLPIVQHKCWRESLLATILNYTFHSPIILCILTFILFYRISMSFKSTP</sequence>
<keyword evidence="2" id="KW-0863">Zinc-finger</keyword>
<organism evidence="7">
    <name type="scientific">Lichtheimia ramosa</name>
    <dbReference type="NCBI Taxonomy" id="688394"/>
    <lineage>
        <taxon>Eukaryota</taxon>
        <taxon>Fungi</taxon>
        <taxon>Fungi incertae sedis</taxon>
        <taxon>Mucoromycota</taxon>
        <taxon>Mucoromycotina</taxon>
        <taxon>Mucoromycetes</taxon>
        <taxon>Mucorales</taxon>
        <taxon>Lichtheimiaceae</taxon>
        <taxon>Lichtheimia</taxon>
    </lineage>
</organism>
<dbReference type="Pfam" id="PF12906">
    <property type="entry name" value="RINGv"/>
    <property type="match status" value="1"/>
</dbReference>
<keyword evidence="5" id="KW-0812">Transmembrane</keyword>
<evidence type="ECO:0000256" key="5">
    <source>
        <dbReference type="SAM" id="Phobius"/>
    </source>
</evidence>
<dbReference type="InterPro" id="IPR011016">
    <property type="entry name" value="Znf_RING-CH"/>
</dbReference>
<dbReference type="OrthoDB" id="264354at2759"/>
<feature type="transmembrane region" description="Helical" evidence="5">
    <location>
        <begin position="256"/>
        <end position="276"/>
    </location>
</feature>
<feature type="domain" description="RING-CH-type" evidence="6">
    <location>
        <begin position="111"/>
        <end position="174"/>
    </location>
</feature>
<evidence type="ECO:0000256" key="3">
    <source>
        <dbReference type="ARBA" id="ARBA00022833"/>
    </source>
</evidence>
<evidence type="ECO:0000313" key="7">
    <source>
        <dbReference type="EMBL" id="CDS04162.1"/>
    </source>
</evidence>
<feature type="region of interest" description="Disordered" evidence="4">
    <location>
        <begin position="1"/>
        <end position="23"/>
    </location>
</feature>
<evidence type="ECO:0000256" key="2">
    <source>
        <dbReference type="ARBA" id="ARBA00022771"/>
    </source>
</evidence>
<reference evidence="7" key="1">
    <citation type="journal article" date="2014" name="Genome Announc.">
        <title>De novo whole-genome sequence and genome annotation of Lichtheimia ramosa.</title>
        <authorList>
            <person name="Linde J."/>
            <person name="Schwartze V."/>
            <person name="Binder U."/>
            <person name="Lass-Florl C."/>
            <person name="Voigt K."/>
            <person name="Horn F."/>
        </authorList>
    </citation>
    <scope>NUCLEOTIDE SEQUENCE</scope>
    <source>
        <strain evidence="7">JMRC FSU:6197</strain>
    </source>
</reference>
<dbReference type="PANTHER" id="PTHR46347:SF1">
    <property type="entry name" value="RING_FYVE_PHD ZINC FINGER SUPERFAMILY PROTEIN"/>
    <property type="match status" value="1"/>
</dbReference>
<gene>
    <name evidence="7" type="ORF">LRAMOSA07117</name>
</gene>